<gene>
    <name evidence="10 11" type="primary">atpG</name>
    <name evidence="11" type="ORF">KS4_08670</name>
</gene>
<dbReference type="GO" id="GO:0005524">
    <property type="term" value="F:ATP binding"/>
    <property type="evidence" value="ECO:0007669"/>
    <property type="project" value="UniProtKB-UniRule"/>
</dbReference>
<keyword evidence="8 10" id="KW-0139">CF(1)</keyword>
<keyword evidence="7 10" id="KW-0472">Membrane</keyword>
<dbReference type="InterPro" id="IPR035968">
    <property type="entry name" value="ATP_synth_F1_ATPase_gsu"/>
</dbReference>
<evidence type="ECO:0000256" key="2">
    <source>
        <dbReference type="ARBA" id="ARBA00004170"/>
    </source>
</evidence>
<accession>A0A517YRK7</accession>
<comment type="function">
    <text evidence="1 10">Produces ATP from ADP in the presence of a proton gradient across the membrane. The gamma chain is believed to be important in regulating ATPase activity and the flow of protons through the CF(0) complex.</text>
</comment>
<sequence length="282" mass="31229">MKAVGNIERITKTMQMIATARFQAMQKRAVAAQAYTRKIAEVVSELADSVGSDAEGVHPLLLQPEESTGKVAVLVLTSNRGLCGGYNANIIRKVNEFFREHDDAHLEVSGKKGHAYFKFIGRKVDVYHDEFDDSPSYEEIEAVANTYMKDFVAGKYDAVYVIYTAFISMARQEAKAVQLLPMQPPEADKDHGAKAETMYDFSPEPEVLLAELLPVTVKTRLYQCFNESLVSEQLARMIAMKSATDSAGKMKKSLGRQYNRARQTAITTELSEIIGGAAALDQ</sequence>
<dbReference type="PANTHER" id="PTHR11693:SF22">
    <property type="entry name" value="ATP SYNTHASE SUBUNIT GAMMA, MITOCHONDRIAL"/>
    <property type="match status" value="1"/>
</dbReference>
<evidence type="ECO:0000256" key="8">
    <source>
        <dbReference type="ARBA" id="ARBA00023196"/>
    </source>
</evidence>
<comment type="subunit">
    <text evidence="10">F-type ATPases have 2 components, CF(1) - the catalytic core - and CF(0) - the membrane proton channel. CF(1) has five subunits: alpha(3), beta(3), gamma(1), delta(1), epsilon(1). CF(0) has three main subunits: a, b and c.</text>
</comment>
<evidence type="ECO:0000256" key="6">
    <source>
        <dbReference type="ARBA" id="ARBA00023065"/>
    </source>
</evidence>
<evidence type="ECO:0000256" key="9">
    <source>
        <dbReference type="ARBA" id="ARBA00023310"/>
    </source>
</evidence>
<dbReference type="Gene3D" id="1.10.287.80">
    <property type="entry name" value="ATP synthase, gamma subunit, helix hairpin domain"/>
    <property type="match status" value="1"/>
</dbReference>
<dbReference type="EMBL" id="CP036425">
    <property type="protein sequence ID" value="QDU32831.1"/>
    <property type="molecule type" value="Genomic_DNA"/>
</dbReference>
<evidence type="ECO:0000256" key="1">
    <source>
        <dbReference type="ARBA" id="ARBA00003456"/>
    </source>
</evidence>
<protein>
    <recommendedName>
        <fullName evidence="10">ATP synthase gamma chain</fullName>
    </recommendedName>
    <alternativeName>
        <fullName evidence="10">ATP synthase F1 sector gamma subunit</fullName>
    </alternativeName>
    <alternativeName>
        <fullName evidence="10">F-ATPase gamma subunit</fullName>
    </alternativeName>
</protein>
<name>A0A517YRK7_9BACT</name>
<dbReference type="NCBIfam" id="TIGR01146">
    <property type="entry name" value="ATPsyn_F1gamma"/>
    <property type="match status" value="1"/>
</dbReference>
<dbReference type="GO" id="GO:0045259">
    <property type="term" value="C:proton-transporting ATP synthase complex"/>
    <property type="evidence" value="ECO:0007669"/>
    <property type="project" value="UniProtKB-KW"/>
</dbReference>
<evidence type="ECO:0000313" key="11">
    <source>
        <dbReference type="EMBL" id="QDU32831.1"/>
    </source>
</evidence>
<dbReference type="Proteomes" id="UP000317369">
    <property type="component" value="Chromosome"/>
</dbReference>
<evidence type="ECO:0000256" key="10">
    <source>
        <dbReference type="HAMAP-Rule" id="MF_00815"/>
    </source>
</evidence>
<dbReference type="PROSITE" id="PS00153">
    <property type="entry name" value="ATPASE_GAMMA"/>
    <property type="match status" value="1"/>
</dbReference>
<keyword evidence="10" id="KW-1003">Cell membrane</keyword>
<dbReference type="GO" id="GO:0046933">
    <property type="term" value="F:proton-transporting ATP synthase activity, rotational mechanism"/>
    <property type="evidence" value="ECO:0007669"/>
    <property type="project" value="UniProtKB-UniRule"/>
</dbReference>
<keyword evidence="5 10" id="KW-0375">Hydrogen ion transport</keyword>
<keyword evidence="12" id="KW-1185">Reference proteome</keyword>
<dbReference type="SUPFAM" id="SSF52943">
    <property type="entry name" value="ATP synthase (F1-ATPase), gamma subunit"/>
    <property type="match status" value="1"/>
</dbReference>
<dbReference type="InterPro" id="IPR000131">
    <property type="entry name" value="ATP_synth_F1_gsu"/>
</dbReference>
<reference evidence="11 12" key="1">
    <citation type="submission" date="2019-02" db="EMBL/GenBank/DDBJ databases">
        <title>Deep-cultivation of Planctomycetes and their phenomic and genomic characterization uncovers novel biology.</title>
        <authorList>
            <person name="Wiegand S."/>
            <person name="Jogler M."/>
            <person name="Boedeker C."/>
            <person name="Pinto D."/>
            <person name="Vollmers J."/>
            <person name="Rivas-Marin E."/>
            <person name="Kohn T."/>
            <person name="Peeters S.H."/>
            <person name="Heuer A."/>
            <person name="Rast P."/>
            <person name="Oberbeckmann S."/>
            <person name="Bunk B."/>
            <person name="Jeske O."/>
            <person name="Meyerdierks A."/>
            <person name="Storesund J.E."/>
            <person name="Kallscheuer N."/>
            <person name="Luecker S."/>
            <person name="Lage O.M."/>
            <person name="Pohl T."/>
            <person name="Merkel B.J."/>
            <person name="Hornburger P."/>
            <person name="Mueller R.-W."/>
            <person name="Bruemmer F."/>
            <person name="Labrenz M."/>
            <person name="Spormann A.M."/>
            <person name="Op den Camp H."/>
            <person name="Overmann J."/>
            <person name="Amann R."/>
            <person name="Jetten M.S.M."/>
            <person name="Mascher T."/>
            <person name="Medema M.H."/>
            <person name="Devos D.P."/>
            <person name="Kaster A.-K."/>
            <person name="Ovreas L."/>
            <person name="Rohde M."/>
            <person name="Galperin M.Y."/>
            <person name="Jogler C."/>
        </authorList>
    </citation>
    <scope>NUCLEOTIDE SEQUENCE [LARGE SCALE GENOMIC DNA]</scope>
    <source>
        <strain evidence="11 12">KS4</strain>
    </source>
</reference>
<dbReference type="HAMAP" id="MF_00815">
    <property type="entry name" value="ATP_synth_gamma_bact"/>
    <property type="match status" value="1"/>
</dbReference>
<evidence type="ECO:0000256" key="3">
    <source>
        <dbReference type="ARBA" id="ARBA00007681"/>
    </source>
</evidence>
<dbReference type="Pfam" id="PF00231">
    <property type="entry name" value="ATP-synt"/>
    <property type="match status" value="1"/>
</dbReference>
<dbReference type="PRINTS" id="PR00126">
    <property type="entry name" value="ATPASEGAMMA"/>
</dbReference>
<evidence type="ECO:0000256" key="4">
    <source>
        <dbReference type="ARBA" id="ARBA00022448"/>
    </source>
</evidence>
<evidence type="ECO:0000256" key="7">
    <source>
        <dbReference type="ARBA" id="ARBA00023136"/>
    </source>
</evidence>
<proteinExistence type="inferred from homology"/>
<comment type="similarity">
    <text evidence="3 10">Belongs to the ATPase gamma chain family.</text>
</comment>
<dbReference type="KEGG" id="pcor:KS4_08670"/>
<dbReference type="GO" id="GO:0042777">
    <property type="term" value="P:proton motive force-driven plasma membrane ATP synthesis"/>
    <property type="evidence" value="ECO:0007669"/>
    <property type="project" value="UniProtKB-UniRule"/>
</dbReference>
<comment type="subcellular location">
    <subcellularLocation>
        <location evidence="10">Cell membrane</location>
        <topology evidence="10">Peripheral membrane protein</topology>
    </subcellularLocation>
    <subcellularLocation>
        <location evidence="2">Membrane</location>
        <topology evidence="2">Peripheral membrane protein</topology>
    </subcellularLocation>
</comment>
<dbReference type="Gene3D" id="3.40.1380.10">
    <property type="match status" value="1"/>
</dbReference>
<evidence type="ECO:0000313" key="12">
    <source>
        <dbReference type="Proteomes" id="UP000317369"/>
    </source>
</evidence>
<keyword evidence="6 10" id="KW-0406">Ion transport</keyword>
<evidence type="ECO:0000256" key="5">
    <source>
        <dbReference type="ARBA" id="ARBA00022781"/>
    </source>
</evidence>
<dbReference type="CDD" id="cd12151">
    <property type="entry name" value="F1-ATPase_gamma"/>
    <property type="match status" value="1"/>
</dbReference>
<keyword evidence="4 10" id="KW-0813">Transport</keyword>
<dbReference type="InterPro" id="IPR023632">
    <property type="entry name" value="ATP_synth_F1_gsu_CS"/>
</dbReference>
<dbReference type="AlphaFoldDB" id="A0A517YRK7"/>
<dbReference type="GO" id="GO:0005886">
    <property type="term" value="C:plasma membrane"/>
    <property type="evidence" value="ECO:0007669"/>
    <property type="project" value="UniProtKB-SubCell"/>
</dbReference>
<dbReference type="PANTHER" id="PTHR11693">
    <property type="entry name" value="ATP SYNTHASE GAMMA CHAIN"/>
    <property type="match status" value="1"/>
</dbReference>
<keyword evidence="9 10" id="KW-0066">ATP synthesis</keyword>
<organism evidence="11 12">
    <name type="scientific">Poriferisphaera corsica</name>
    <dbReference type="NCBI Taxonomy" id="2528020"/>
    <lineage>
        <taxon>Bacteria</taxon>
        <taxon>Pseudomonadati</taxon>
        <taxon>Planctomycetota</taxon>
        <taxon>Phycisphaerae</taxon>
        <taxon>Phycisphaerales</taxon>
        <taxon>Phycisphaeraceae</taxon>
        <taxon>Poriferisphaera</taxon>
    </lineage>
</organism>